<dbReference type="Proteomes" id="UP000031521">
    <property type="component" value="Chromosome"/>
</dbReference>
<feature type="region of interest" description="Disordered" evidence="1">
    <location>
        <begin position="1"/>
        <end position="22"/>
    </location>
</feature>
<dbReference type="InterPro" id="IPR011009">
    <property type="entry name" value="Kinase-like_dom_sf"/>
</dbReference>
<dbReference type="KEGG" id="cid:P73_3354"/>
<keyword evidence="4" id="KW-1185">Reference proteome</keyword>
<dbReference type="InterPro" id="IPR002575">
    <property type="entry name" value="Aminoglycoside_PTrfase"/>
</dbReference>
<dbReference type="STRING" id="1208324.P73_3354"/>
<organism evidence="3 4">
    <name type="scientific">Celeribacter indicus</name>
    <dbReference type="NCBI Taxonomy" id="1208324"/>
    <lineage>
        <taxon>Bacteria</taxon>
        <taxon>Pseudomonadati</taxon>
        <taxon>Pseudomonadota</taxon>
        <taxon>Alphaproteobacteria</taxon>
        <taxon>Rhodobacterales</taxon>
        <taxon>Roseobacteraceae</taxon>
        <taxon>Celeribacter</taxon>
    </lineage>
</organism>
<name>A0A0B5DYI9_9RHOB</name>
<evidence type="ECO:0000256" key="1">
    <source>
        <dbReference type="SAM" id="MobiDB-lite"/>
    </source>
</evidence>
<protein>
    <recommendedName>
        <fullName evidence="2">Aminoglycoside phosphotransferase domain-containing protein</fullName>
    </recommendedName>
</protein>
<evidence type="ECO:0000313" key="3">
    <source>
        <dbReference type="EMBL" id="AJE48069.1"/>
    </source>
</evidence>
<accession>A0A0B5DYI9</accession>
<sequence length="349" mass="37088">MTSPAGSSAAQDPAAAIAGGPGQESCLRPVWRVLPGAIPTQGRRGFGNPLTGPRRAAHSGAMAGTLDLFGLDSARARLDKMFAERPHLSSRATDVRIVQARGERAVFRLCWDGRPAMAKLIWHGKAAQAVSGQAGALREMCAFLGRGPAQVPEVLHVAPGDGFFVISAVPGQSAETLLTRGGEAEVPRAADAARLWLSRAAGLRRDTVPFPRAWLHRQLDALSHGDAADVAARTRQLLHEAPQSLTRHAGHGDFWPGNLMIDAEAITAIDLAGRRDIPLAEDIARFAHGLMGHSGDDLVERVAAPLLSLLSGEEAAQVFPVFHGLHLARTIHGTGGLRHLHERARFLGL</sequence>
<proteinExistence type="predicted"/>
<feature type="compositionally biased region" description="Low complexity" evidence="1">
    <location>
        <begin position="1"/>
        <end position="18"/>
    </location>
</feature>
<evidence type="ECO:0000313" key="4">
    <source>
        <dbReference type="Proteomes" id="UP000031521"/>
    </source>
</evidence>
<dbReference type="Pfam" id="PF01636">
    <property type="entry name" value="APH"/>
    <property type="match status" value="1"/>
</dbReference>
<dbReference type="AlphaFoldDB" id="A0A0B5DYI9"/>
<feature type="domain" description="Aminoglycoside phosphotransferase" evidence="2">
    <location>
        <begin position="107"/>
        <end position="303"/>
    </location>
</feature>
<evidence type="ECO:0000259" key="2">
    <source>
        <dbReference type="Pfam" id="PF01636"/>
    </source>
</evidence>
<dbReference type="EMBL" id="CP004393">
    <property type="protein sequence ID" value="AJE48069.1"/>
    <property type="molecule type" value="Genomic_DNA"/>
</dbReference>
<dbReference type="SUPFAM" id="SSF56112">
    <property type="entry name" value="Protein kinase-like (PK-like)"/>
    <property type="match status" value="1"/>
</dbReference>
<dbReference type="HOGENOM" id="CLU_793874_0_0_5"/>
<reference evidence="3 4" key="1">
    <citation type="journal article" date="2014" name="Int. J. Syst. Evol. Microbiol.">
        <title>Celeribacter indicus sp. nov., a polycyclic aromatic hydrocarbon-degrading bacterium from deep-sea sediment and reclassification of Huaishuia halophila as Celeribacter halophilus comb. nov.</title>
        <authorList>
            <person name="Lai Q."/>
            <person name="Cao J."/>
            <person name="Yuan J."/>
            <person name="Li F."/>
            <person name="Shao Z."/>
        </authorList>
    </citation>
    <scope>NUCLEOTIDE SEQUENCE [LARGE SCALE GENOMIC DNA]</scope>
    <source>
        <strain evidence="3">P73</strain>
    </source>
</reference>
<gene>
    <name evidence="3" type="ORF">P73_3354</name>
</gene>